<dbReference type="Proteomes" id="UP001341840">
    <property type="component" value="Unassembled WGS sequence"/>
</dbReference>
<feature type="compositionally biased region" description="Basic and acidic residues" evidence="3">
    <location>
        <begin position="1"/>
        <end position="19"/>
    </location>
</feature>
<dbReference type="PANTHER" id="PTHR24121">
    <property type="entry name" value="NO MECHANORECEPTOR POTENTIAL C, ISOFORM D-RELATED"/>
    <property type="match status" value="1"/>
</dbReference>
<keyword evidence="5" id="KW-1185">Reference proteome</keyword>
<evidence type="ECO:0000256" key="1">
    <source>
        <dbReference type="ARBA" id="ARBA00004413"/>
    </source>
</evidence>
<dbReference type="PANTHER" id="PTHR24121:SF22">
    <property type="entry name" value="PROTEIN ACCELERATED CELL DEATH 6-LIKE"/>
    <property type="match status" value="1"/>
</dbReference>
<gene>
    <name evidence="4" type="ORF">PIB30_039105</name>
</gene>
<accession>A0ABU6ZCX0</accession>
<organism evidence="4 5">
    <name type="scientific">Stylosanthes scabra</name>
    <dbReference type="NCBI Taxonomy" id="79078"/>
    <lineage>
        <taxon>Eukaryota</taxon>
        <taxon>Viridiplantae</taxon>
        <taxon>Streptophyta</taxon>
        <taxon>Embryophyta</taxon>
        <taxon>Tracheophyta</taxon>
        <taxon>Spermatophyta</taxon>
        <taxon>Magnoliopsida</taxon>
        <taxon>eudicotyledons</taxon>
        <taxon>Gunneridae</taxon>
        <taxon>Pentapetalae</taxon>
        <taxon>rosids</taxon>
        <taxon>fabids</taxon>
        <taxon>Fabales</taxon>
        <taxon>Fabaceae</taxon>
        <taxon>Papilionoideae</taxon>
        <taxon>50 kb inversion clade</taxon>
        <taxon>dalbergioids sensu lato</taxon>
        <taxon>Dalbergieae</taxon>
        <taxon>Pterocarpus clade</taxon>
        <taxon>Stylosanthes</taxon>
    </lineage>
</organism>
<evidence type="ECO:0000313" key="5">
    <source>
        <dbReference type="Proteomes" id="UP001341840"/>
    </source>
</evidence>
<reference evidence="4 5" key="1">
    <citation type="journal article" date="2023" name="Plants (Basel)">
        <title>Bridging the Gap: Combining Genomics and Transcriptomics Approaches to Understand Stylosanthes scabra, an Orphan Legume from the Brazilian Caatinga.</title>
        <authorList>
            <person name="Ferreira-Neto J.R.C."/>
            <person name="da Silva M.D."/>
            <person name="Binneck E."/>
            <person name="de Melo N.F."/>
            <person name="da Silva R.H."/>
            <person name="de Melo A.L.T.M."/>
            <person name="Pandolfi V."/>
            <person name="Bustamante F.O."/>
            <person name="Brasileiro-Vidal A.C."/>
            <person name="Benko-Iseppon A.M."/>
        </authorList>
    </citation>
    <scope>NUCLEOTIDE SEQUENCE [LARGE SCALE GENOMIC DNA]</scope>
    <source>
        <tissue evidence="4">Leaves</tissue>
    </source>
</reference>
<dbReference type="SMART" id="SM00248">
    <property type="entry name" value="ANK"/>
    <property type="match status" value="2"/>
</dbReference>
<keyword evidence="2" id="KW-0040">ANK repeat</keyword>
<name>A0ABU6ZCX0_9FABA</name>
<dbReference type="Pfam" id="PF12796">
    <property type="entry name" value="Ank_2"/>
    <property type="match status" value="1"/>
</dbReference>
<evidence type="ECO:0000256" key="3">
    <source>
        <dbReference type="SAM" id="MobiDB-lite"/>
    </source>
</evidence>
<feature type="repeat" description="ANK" evidence="2">
    <location>
        <begin position="133"/>
        <end position="155"/>
    </location>
</feature>
<comment type="subcellular location">
    <subcellularLocation>
        <location evidence="1">Cell membrane</location>
        <topology evidence="1">Peripheral membrane protein</topology>
        <orientation evidence="1">Cytoplasmic side</orientation>
    </subcellularLocation>
</comment>
<evidence type="ECO:0000256" key="2">
    <source>
        <dbReference type="PROSITE-ProRule" id="PRU00023"/>
    </source>
</evidence>
<evidence type="ECO:0000313" key="4">
    <source>
        <dbReference type="EMBL" id="MED6219810.1"/>
    </source>
</evidence>
<protein>
    <submittedName>
        <fullName evidence="4">Uncharacterized protein</fullName>
    </submittedName>
</protein>
<comment type="caution">
    <text evidence="4">The sequence shown here is derived from an EMBL/GenBank/DDBJ whole genome shotgun (WGS) entry which is preliminary data.</text>
</comment>
<dbReference type="InterPro" id="IPR002110">
    <property type="entry name" value="Ankyrin_rpt"/>
</dbReference>
<dbReference type="PROSITE" id="PS50088">
    <property type="entry name" value="ANK_REPEAT"/>
    <property type="match status" value="1"/>
</dbReference>
<dbReference type="EMBL" id="JASCZI010272065">
    <property type="protein sequence ID" value="MED6219810.1"/>
    <property type="molecule type" value="Genomic_DNA"/>
</dbReference>
<dbReference type="PROSITE" id="PS50297">
    <property type="entry name" value="ANK_REP_REGION"/>
    <property type="match status" value="1"/>
</dbReference>
<dbReference type="SUPFAM" id="SSF48403">
    <property type="entry name" value="Ankyrin repeat"/>
    <property type="match status" value="1"/>
</dbReference>
<feature type="region of interest" description="Disordered" evidence="3">
    <location>
        <begin position="1"/>
        <end position="58"/>
    </location>
</feature>
<dbReference type="Gene3D" id="1.25.40.20">
    <property type="entry name" value="Ankyrin repeat-containing domain"/>
    <property type="match status" value="1"/>
</dbReference>
<sequence length="187" mass="21029">MADEEISQRENEDSDTQEKENDDAFSDDPAYMDQEEEEAEKATEFEPAETIVSDDPTRHSEYYENLELLAEVHHQARGGAGAAIYSDSIDILQEFKTPMDNTVLHVASLYGNDEMVNRAAQQNPSLLSSLNKNNDTPLHVAARAGHVSTIRRLMDACVVSNNDLLELMRMKNNQGNIMLHEAMMSRI</sequence>
<proteinExistence type="predicted"/>
<dbReference type="InterPro" id="IPR036770">
    <property type="entry name" value="Ankyrin_rpt-contain_sf"/>
</dbReference>